<dbReference type="Pfam" id="PF04000">
    <property type="entry name" value="Sas10_Utp3"/>
    <property type="match status" value="1"/>
</dbReference>
<dbReference type="KEGG" id="bmic:BMR1_03g03570"/>
<sequence>MGGRKFTRINISHLTDDPDDTSDSGHKNDKNGDYIPLNDVNDYSGDEIDLNEDYEQIDDEEDGLDSGHVESDEKEDDEGLDFGKKIRDYYQDQSSSDEEFEEKVREAKKLNDDLYRNVTDESADMLNISAEVADVSKVLKDVFKNDEITLDQDIKSTITLSSEDRVKLIEKSHPEFIALINDLHNNVNLAYENILPLLNSAKFNKFCTKNGMEYLDLRNELILIYMTYFSYYMLMKVNGRPVKGHPVIERLLEIRLILDKTRPIESRLGYEISKLLELANNAELAEAVNDRAKPELLVTDEESGADSDSDSENEYIDKDAVPRYMTDEHTNIIAKLDKKLTKEEARLKYHNVDASDDSACDMDNEMREFMKNEKLEQDRMMRVFSNKEKKGGKKSRDGLQDLSSLADTVTSSKAWEKFKTNKQVKETHCSSINAGLNTLNQIAKQSKIDAKKNFSADLMVKVKTQKQRPTTIQQFNSKHKQHTENNDSLEALYKETKKIKIKKTVPMITDETVDGARGVSHDILKNKGLTRKRKKGLGNSRVSNRNKYEKSLKKIGKKSSVQMGEYAGETTGINAKVKKSVSIS</sequence>
<evidence type="ECO:0000256" key="5">
    <source>
        <dbReference type="SAM" id="MobiDB-lite"/>
    </source>
</evidence>
<evidence type="ECO:0000256" key="3">
    <source>
        <dbReference type="ARBA" id="ARBA00022553"/>
    </source>
</evidence>
<evidence type="ECO:0000256" key="1">
    <source>
        <dbReference type="ARBA" id="ARBA00004123"/>
    </source>
</evidence>
<dbReference type="PANTHER" id="PTHR13237:SF8">
    <property type="entry name" value="SOMETHING ABOUT SILENCING PROTEIN 10"/>
    <property type="match status" value="1"/>
</dbReference>
<evidence type="ECO:0000313" key="7">
    <source>
        <dbReference type="EMBL" id="CTQ41314.1"/>
    </source>
</evidence>
<comment type="similarity">
    <text evidence="2">Belongs to the SAS10 family.</text>
</comment>
<dbReference type="OMA" id="EEYIRPQ"/>
<organism evidence="7 8">
    <name type="scientific">Babesia microti (strain RI)</name>
    <dbReference type="NCBI Taxonomy" id="1133968"/>
    <lineage>
        <taxon>Eukaryota</taxon>
        <taxon>Sar</taxon>
        <taxon>Alveolata</taxon>
        <taxon>Apicomplexa</taxon>
        <taxon>Aconoidasida</taxon>
        <taxon>Piroplasmida</taxon>
        <taxon>Babesiidae</taxon>
        <taxon>Babesia</taxon>
    </lineage>
</organism>
<dbReference type="InterPro" id="IPR007146">
    <property type="entry name" value="Sas10/Utp3/C1D"/>
</dbReference>
<evidence type="ECO:0000259" key="6">
    <source>
        <dbReference type="Pfam" id="PF09368"/>
    </source>
</evidence>
<proteinExistence type="inferred from homology"/>
<evidence type="ECO:0000313" key="8">
    <source>
        <dbReference type="Proteomes" id="UP000002899"/>
    </source>
</evidence>
<dbReference type="VEuPathDB" id="PiroplasmaDB:BMR1_03g03570"/>
<feature type="region of interest" description="Disordered" evidence="5">
    <location>
        <begin position="533"/>
        <end position="556"/>
    </location>
</feature>
<dbReference type="OrthoDB" id="203440at2759"/>
<dbReference type="PANTHER" id="PTHR13237">
    <property type="entry name" value="SOMETHING ABOUT SILENCING PROTEIN 10-RELATED"/>
    <property type="match status" value="1"/>
</dbReference>
<keyword evidence="4" id="KW-0539">Nucleus</keyword>
<dbReference type="Pfam" id="PF09368">
    <property type="entry name" value="Sas10"/>
    <property type="match status" value="1"/>
</dbReference>
<feature type="domain" description="Sas10 C-terminal" evidence="6">
    <location>
        <begin position="514"/>
        <end position="582"/>
    </location>
</feature>
<dbReference type="GO" id="GO:0000462">
    <property type="term" value="P:maturation of SSU-rRNA from tricistronic rRNA transcript (SSU-rRNA, 5.8S rRNA, LSU-rRNA)"/>
    <property type="evidence" value="ECO:0007669"/>
    <property type="project" value="TreeGrafter"/>
</dbReference>
<dbReference type="InterPro" id="IPR018972">
    <property type="entry name" value="Sas10_C_dom"/>
</dbReference>
<dbReference type="AlphaFoldDB" id="A0A0K3ANL5"/>
<accession>A0A0K3ANL5</accession>
<protein>
    <submittedName>
        <fullName evidence="7">UTP3, SAS10, U3 small nucleolar RNA-associated protein 3</fullName>
    </submittedName>
</protein>
<dbReference type="GO" id="GO:0032040">
    <property type="term" value="C:small-subunit processome"/>
    <property type="evidence" value="ECO:0007669"/>
    <property type="project" value="TreeGrafter"/>
</dbReference>
<feature type="region of interest" description="Disordered" evidence="5">
    <location>
        <begin position="1"/>
        <end position="82"/>
    </location>
</feature>
<feature type="compositionally biased region" description="Basic and acidic residues" evidence="5">
    <location>
        <begin position="23"/>
        <end position="32"/>
    </location>
</feature>
<keyword evidence="8" id="KW-1185">Reference proteome</keyword>
<feature type="compositionally biased region" description="Acidic residues" evidence="5">
    <location>
        <begin position="44"/>
        <end position="64"/>
    </location>
</feature>
<evidence type="ECO:0000256" key="2">
    <source>
        <dbReference type="ARBA" id="ARBA00010979"/>
    </source>
</evidence>
<reference evidence="7 8" key="1">
    <citation type="journal article" date="2012" name="Nucleic Acids Res.">
        <title>Sequencing of the smallest Apicomplexan genome from the human pathogen Babesia microti.</title>
        <authorList>
            <person name="Cornillot E."/>
            <person name="Hadj-Kaddour K."/>
            <person name="Dassouli A."/>
            <person name="Noel B."/>
            <person name="Ranwez V."/>
            <person name="Vacherie B."/>
            <person name="Augagneur Y."/>
            <person name="Bres V."/>
            <person name="Duclos A."/>
            <person name="Randazzo S."/>
            <person name="Carcy B."/>
            <person name="Debierre-Grockiego F."/>
            <person name="Delbecq S."/>
            <person name="Moubri-Menage K."/>
            <person name="Shams-Eldin H."/>
            <person name="Usmani-Brown S."/>
            <person name="Bringaud F."/>
            <person name="Wincker P."/>
            <person name="Vivares C.P."/>
            <person name="Schwarz R.T."/>
            <person name="Schetters T.P."/>
            <person name="Krause P.J."/>
            <person name="Gorenflot A."/>
            <person name="Berry V."/>
            <person name="Barbe V."/>
            <person name="Ben Mamoun C."/>
        </authorList>
    </citation>
    <scope>NUCLEOTIDE SEQUENCE [LARGE SCALE GENOMIC DNA]</scope>
    <source>
        <strain evidence="7 8">RI</strain>
    </source>
</reference>
<dbReference type="RefSeq" id="XP_012649325.1">
    <property type="nucleotide sequence ID" value="XM_012793871.1"/>
</dbReference>
<reference evidence="7 8" key="2">
    <citation type="journal article" date="2013" name="PLoS ONE">
        <title>Whole genome mapping and re-organization of the nuclear and mitochondrial genomes of Babesia microti isolates.</title>
        <authorList>
            <person name="Cornillot E."/>
            <person name="Dassouli A."/>
            <person name="Garg A."/>
            <person name="Pachikara N."/>
            <person name="Randazzo S."/>
            <person name="Depoix D."/>
            <person name="Carcy B."/>
            <person name="Delbecq S."/>
            <person name="Frutos R."/>
            <person name="Silva J.C."/>
            <person name="Sutton R."/>
            <person name="Krause P.J."/>
            <person name="Mamoun C.B."/>
        </authorList>
    </citation>
    <scope>NUCLEOTIDE SEQUENCE [LARGE SCALE GENOMIC DNA]</scope>
    <source>
        <strain evidence="7 8">RI</strain>
    </source>
</reference>
<reference evidence="7 8" key="3">
    <citation type="journal article" date="2016" name="Sci. Rep.">
        <title>Genome-wide diversity and gene expression profiling of Babesia microti isolates identify polymorphic genes that mediate host-pathogen interactions.</title>
        <authorList>
            <person name="Silva J.C."/>
            <person name="Cornillot E."/>
            <person name="McCracken C."/>
            <person name="Usmani-Brown S."/>
            <person name="Dwivedi A."/>
            <person name="Ifeonu O.O."/>
            <person name="Crabtree J."/>
            <person name="Gotia H.T."/>
            <person name="Virji A.Z."/>
            <person name="Reynes C."/>
            <person name="Colinge J."/>
            <person name="Kumar V."/>
            <person name="Lawres L."/>
            <person name="Pazzi J.E."/>
            <person name="Pablo J.V."/>
            <person name="Hung C."/>
            <person name="Brancato J."/>
            <person name="Kumari P."/>
            <person name="Orvis J."/>
            <person name="Tretina K."/>
            <person name="Chibucos M."/>
            <person name="Ott S."/>
            <person name="Sadzewicz L."/>
            <person name="Sengamalay N."/>
            <person name="Shetty A.C."/>
            <person name="Su Q."/>
            <person name="Tallon L."/>
            <person name="Fraser C.M."/>
            <person name="Frutos R."/>
            <person name="Molina D.M."/>
            <person name="Krause P.J."/>
            <person name="Ben Mamoun C."/>
        </authorList>
    </citation>
    <scope>NUCLEOTIDE SEQUENCE [LARGE SCALE GENOMIC DNA]</scope>
    <source>
        <strain evidence="7 8">RI</strain>
    </source>
</reference>
<comment type="subcellular location">
    <subcellularLocation>
        <location evidence="1">Nucleus</location>
    </subcellularLocation>
</comment>
<name>A0A0K3ANL5_BABMR</name>
<dbReference type="Proteomes" id="UP000002899">
    <property type="component" value="Chromosome III"/>
</dbReference>
<dbReference type="GeneID" id="24425360"/>
<keyword evidence="3" id="KW-0597">Phosphoprotein</keyword>
<evidence type="ECO:0000256" key="4">
    <source>
        <dbReference type="ARBA" id="ARBA00023242"/>
    </source>
</evidence>
<dbReference type="EMBL" id="LN871598">
    <property type="protein sequence ID" value="CTQ41314.1"/>
    <property type="molecule type" value="Genomic_DNA"/>
</dbReference>